<accession>A0A438B5U5</accession>
<comment type="caution">
    <text evidence="2">The sequence shown here is derived from an EMBL/GenBank/DDBJ whole genome shotgun (WGS) entry which is preliminary data.</text>
</comment>
<dbReference type="Gene3D" id="2.60.40.1650">
    <property type="entry name" value="Porin MspA (Ig-like beta-sandwich domain)"/>
    <property type="match status" value="2"/>
</dbReference>
<evidence type="ECO:0000313" key="2">
    <source>
        <dbReference type="EMBL" id="RVW06318.1"/>
    </source>
</evidence>
<dbReference type="SUPFAM" id="SSF56959">
    <property type="entry name" value="Leukocidin-like"/>
    <property type="match status" value="1"/>
</dbReference>
<evidence type="ECO:0008006" key="4">
    <source>
        <dbReference type="Google" id="ProtNLM"/>
    </source>
</evidence>
<dbReference type="Proteomes" id="UP000284333">
    <property type="component" value="Unassembled WGS sequence"/>
</dbReference>
<evidence type="ECO:0000313" key="3">
    <source>
        <dbReference type="Proteomes" id="UP000284333"/>
    </source>
</evidence>
<reference evidence="2 3" key="1">
    <citation type="submission" date="2018-11" db="EMBL/GenBank/DDBJ databases">
        <title>Rhodococcus spongicola sp. nov. and Rhodococcus xishaensis sp. nov. from marine sponges.</title>
        <authorList>
            <person name="Li L."/>
            <person name="Lin H.W."/>
        </authorList>
    </citation>
    <scope>NUCLEOTIDE SEQUENCE [LARGE SCALE GENOMIC DNA]</scope>
    <source>
        <strain evidence="2 3">LHW50502</strain>
    </source>
</reference>
<evidence type="ECO:0000256" key="1">
    <source>
        <dbReference type="ARBA" id="ARBA00022729"/>
    </source>
</evidence>
<protein>
    <recommendedName>
        <fullName evidence="4">Porin</fullName>
    </recommendedName>
</protein>
<dbReference type="InterPro" id="IPR036435">
    <property type="entry name" value="Leukocidin/porin_MspA_sf"/>
</dbReference>
<dbReference type="Pfam" id="PF09203">
    <property type="entry name" value="MspA"/>
    <property type="match status" value="1"/>
</dbReference>
<dbReference type="OrthoDB" id="4406952at2"/>
<keyword evidence="1" id="KW-0732">Signal</keyword>
<sequence length="233" mass="24126">MRVNHRSSLRRRLTKSGTAVIAGAAALMLTVSVGTAGAGITYQPDSFNSLETLDGWTLNLAQLGQSINSVPPLSGVATSRDMFASQRAIATVTGQGSAPLTGGVLEVGYQIGYQVDFAGAILEAGAGVVPAAAVAIDFGSIDFNPFDNVAVEFAVETPIEGAIALEVLPGEIATVAVQQKECVYTQCAITLRDIHLDLDGAVGLVSVRSYALFTSTTDLSDDVLMSYGEAIIV</sequence>
<dbReference type="EMBL" id="RKLN01000001">
    <property type="protein sequence ID" value="RVW06318.1"/>
    <property type="molecule type" value="Genomic_DNA"/>
</dbReference>
<dbReference type="InterPro" id="IPR015286">
    <property type="entry name" value="Porin_fam_mycobact-type"/>
</dbReference>
<dbReference type="AlphaFoldDB" id="A0A438B5U5"/>
<name>A0A438B5U5_9NOCA</name>
<proteinExistence type="predicted"/>
<organism evidence="2 3">
    <name type="scientific">Rhodococcus spongiicola</name>
    <dbReference type="NCBI Taxonomy" id="2487352"/>
    <lineage>
        <taxon>Bacteria</taxon>
        <taxon>Bacillati</taxon>
        <taxon>Actinomycetota</taxon>
        <taxon>Actinomycetes</taxon>
        <taxon>Mycobacteriales</taxon>
        <taxon>Nocardiaceae</taxon>
        <taxon>Rhodococcus</taxon>
    </lineage>
</organism>
<keyword evidence="3" id="KW-1185">Reference proteome</keyword>
<dbReference type="RefSeq" id="WP_127945418.1">
    <property type="nucleotide sequence ID" value="NZ_RKLN01000001.1"/>
</dbReference>
<gene>
    <name evidence="2" type="ORF">EF834_02430</name>
</gene>